<keyword evidence="2" id="KW-0378">Hydrolase</keyword>
<evidence type="ECO:0000256" key="1">
    <source>
        <dbReference type="ARBA" id="ARBA00005964"/>
    </source>
</evidence>
<keyword evidence="7" id="KW-1185">Reference proteome</keyword>
<dbReference type="SUPFAM" id="SSF53474">
    <property type="entry name" value="alpha/beta-Hydrolases"/>
    <property type="match status" value="1"/>
</dbReference>
<dbReference type="RefSeq" id="XP_037207745.1">
    <property type="nucleotide sequence ID" value="XM_037351617.1"/>
</dbReference>
<feature type="signal peptide" evidence="4">
    <location>
        <begin position="1"/>
        <end position="24"/>
    </location>
</feature>
<sequence length="1110" mass="125664">MYSLMSPAILLGSLFFSFLAAANSSIPQVTLQGYGTFAGTNISRTLLGDSLPQPVNAWLGIDYAEQPVGDRRFRPLQSQPQSLKGVQNATKYGSVCLQDLMYPNPDEQDEACLNFNVFRTPGVPLSKKLPTLVWIHGGGFASFSGRDFDGASFVASSADPVVVVSFNYRLNAFGFLPSKLFEREGLLNLGLQDQCFFLQFLQKQLSSFGGDPRQITLGGLSAGAHSTAFHYFHNYGSDKNKPLFARAILQSGSATARSFPGVDYPRYKEDFAGLMKYINCSTDESDKEQMGCLRSAPAQKIREYSAKAYEDAKDQLNWPWQPSIGGPMIEKAGSKSEEEGTFHHLPIITTYTSNEGKYYTPGNLETNDDFVQFWHRISPGLNITDLALINELYPDPVAYPDSPWAGSPNSTQYNRISAAWSDMAYICMSRHTAVTTSSAGVPTWSLHFNTPDFPLVAQSWKGIPHASDAAYIWNDHHVPYPETARIYYQYINSFVLTGDPNKKRLDGTVEWPQYKTGEKGSAYAKQLLVNPGNFTVVEEDRGRGRQSRRHDTLLDFLVKASKLDHDGGHSSSRSTSCIYLSEEVEEYVYEDGLGLGHMILASTRGEYSLEPYKHMAMNQTDTSSETSTFERLPNELLGAICDLLPNSDIKNLRLSSPLLGQNCRLQISRVFISPDPLNIYVAWCIAAYETYRLGVEDIIWDDATLVPSGGDGDLFHDYFDESDEEVPAELATDLQKRRFAWFARGCKSRVRAAKDRTDEDTFRYALRRLPNLKRVVVTPAAHGYLFEPLYKTPMIGPFPYGFIYPVPRGWPTPLPGHEWAFAMPWFGDDAVEEDKILYHGFQVVTKVLAEERHNVTELMLDDHQLNTGINHFALNQGTEEYDNFFDILKRPIFQKLQLSLLVGFYLGEDYDIYDNGYLYDALYEATDMRHFSFHTDFATNRRSWTIEMYNYTSLFDVFPIHRWQQLTHFGLSNVLVAQTDLISLLSKLPSTVQSVELSFLTFMEGNGHYITLMEDIHNKLNWRHRPVEGRIKISVKIFCYLSYYGRHICLDEEVEEFVYNDGPQPFQLRQPGNSSDVDPGTGVLKDLFNPAWERPNDYSPESSLVFPRQQ</sequence>
<evidence type="ECO:0000256" key="3">
    <source>
        <dbReference type="SAM" id="MobiDB-lite"/>
    </source>
</evidence>
<comment type="caution">
    <text evidence="6">The sequence shown here is derived from an EMBL/GenBank/DDBJ whole genome shotgun (WGS) entry which is preliminary data.</text>
</comment>
<dbReference type="EMBL" id="JAAQRI010000097">
    <property type="protein sequence ID" value="KAF5638752.1"/>
    <property type="molecule type" value="Genomic_DNA"/>
</dbReference>
<comment type="similarity">
    <text evidence="1">Belongs to the type-B carboxylesterase/lipase family.</text>
</comment>
<evidence type="ECO:0000256" key="2">
    <source>
        <dbReference type="ARBA" id="ARBA00022801"/>
    </source>
</evidence>
<dbReference type="PROSITE" id="PS00122">
    <property type="entry name" value="CARBOXYLESTERASE_B_1"/>
    <property type="match status" value="1"/>
</dbReference>
<dbReference type="InterPro" id="IPR050309">
    <property type="entry name" value="Type-B_Carboxylest/Lipase"/>
</dbReference>
<evidence type="ECO:0000313" key="6">
    <source>
        <dbReference type="EMBL" id="KAF5638752.1"/>
    </source>
</evidence>
<organism evidence="6 7">
    <name type="scientific">Fusarium tjaetaba</name>
    <dbReference type="NCBI Taxonomy" id="1567544"/>
    <lineage>
        <taxon>Eukaryota</taxon>
        <taxon>Fungi</taxon>
        <taxon>Dikarya</taxon>
        <taxon>Ascomycota</taxon>
        <taxon>Pezizomycotina</taxon>
        <taxon>Sordariomycetes</taxon>
        <taxon>Hypocreomycetidae</taxon>
        <taxon>Hypocreales</taxon>
        <taxon>Nectriaceae</taxon>
        <taxon>Fusarium</taxon>
        <taxon>Fusarium fujikuroi species complex</taxon>
    </lineage>
</organism>
<feature type="region of interest" description="Disordered" evidence="3">
    <location>
        <begin position="1065"/>
        <end position="1110"/>
    </location>
</feature>
<evidence type="ECO:0000313" key="7">
    <source>
        <dbReference type="Proteomes" id="UP000530670"/>
    </source>
</evidence>
<dbReference type="OrthoDB" id="6846267at2759"/>
<dbReference type="Proteomes" id="UP000530670">
    <property type="component" value="Unassembled WGS sequence"/>
</dbReference>
<proteinExistence type="inferred from homology"/>
<accession>A0A8H5RUN2</accession>
<feature type="chain" id="PRO_5034047083" evidence="4">
    <location>
        <begin position="25"/>
        <end position="1110"/>
    </location>
</feature>
<dbReference type="InterPro" id="IPR002018">
    <property type="entry name" value="CarbesteraseB"/>
</dbReference>
<evidence type="ECO:0000256" key="4">
    <source>
        <dbReference type="SAM" id="SignalP"/>
    </source>
</evidence>
<dbReference type="AlphaFoldDB" id="A0A8H5RUN2"/>
<gene>
    <name evidence="6" type="ORF">FTJAE_5140</name>
</gene>
<evidence type="ECO:0000259" key="5">
    <source>
        <dbReference type="Pfam" id="PF00135"/>
    </source>
</evidence>
<reference evidence="6 7" key="1">
    <citation type="submission" date="2020-05" db="EMBL/GenBank/DDBJ databases">
        <title>Identification and distribution of gene clusters putatively required for synthesis of sphingolipid metabolism inhibitors in phylogenetically diverse species of the filamentous fungus Fusarium.</title>
        <authorList>
            <person name="Kim H.-S."/>
            <person name="Busman M."/>
            <person name="Brown D.W."/>
            <person name="Divon H."/>
            <person name="Uhlig S."/>
            <person name="Proctor R.H."/>
        </authorList>
    </citation>
    <scope>NUCLEOTIDE SEQUENCE [LARGE SCALE GENOMIC DNA]</scope>
    <source>
        <strain evidence="6 7">NRRL 66243</strain>
    </source>
</reference>
<feature type="domain" description="Carboxylesterase type B" evidence="5">
    <location>
        <begin position="35"/>
        <end position="519"/>
    </location>
</feature>
<dbReference type="GeneID" id="59303887"/>
<keyword evidence="4" id="KW-0732">Signal</keyword>
<dbReference type="GO" id="GO:0016787">
    <property type="term" value="F:hydrolase activity"/>
    <property type="evidence" value="ECO:0007669"/>
    <property type="project" value="UniProtKB-KW"/>
</dbReference>
<dbReference type="Gene3D" id="3.40.50.1820">
    <property type="entry name" value="alpha/beta hydrolase"/>
    <property type="match status" value="1"/>
</dbReference>
<dbReference type="InterPro" id="IPR029058">
    <property type="entry name" value="AB_hydrolase_fold"/>
</dbReference>
<dbReference type="InterPro" id="IPR019826">
    <property type="entry name" value="Carboxylesterase_B_AS"/>
</dbReference>
<dbReference type="Pfam" id="PF00135">
    <property type="entry name" value="COesterase"/>
    <property type="match status" value="1"/>
</dbReference>
<name>A0A8H5RUN2_9HYPO</name>
<protein>
    <submittedName>
        <fullName evidence="6">Triacylglycerol lipase II</fullName>
    </submittedName>
</protein>
<dbReference type="PANTHER" id="PTHR11559">
    <property type="entry name" value="CARBOXYLESTERASE"/>
    <property type="match status" value="1"/>
</dbReference>